<accession>A0A840F395</accession>
<comment type="caution">
    <text evidence="1">The sequence shown here is derived from an EMBL/GenBank/DDBJ whole genome shotgun (WGS) entry which is preliminary data.</text>
</comment>
<proteinExistence type="predicted"/>
<dbReference type="EMBL" id="JACIFP010000001">
    <property type="protein sequence ID" value="MBB4134047.1"/>
    <property type="molecule type" value="Genomic_DNA"/>
</dbReference>
<dbReference type="RefSeq" id="WP_183369277.1">
    <property type="nucleotide sequence ID" value="NZ_BAABHL010000048.1"/>
</dbReference>
<sequence length="56" mass="5803">MPNKLLVAATSALLLVLAAIVVVLRRARTEHPPVSPVVPRVDTLTVEADSSSAGSL</sequence>
<keyword evidence="2" id="KW-1185">Reference proteome</keyword>
<evidence type="ECO:0000313" key="1">
    <source>
        <dbReference type="EMBL" id="MBB4134047.1"/>
    </source>
</evidence>
<name>A0A840F395_9ACTN</name>
<organism evidence="1 2">
    <name type="scientific">Gordonia humi</name>
    <dbReference type="NCBI Taxonomy" id="686429"/>
    <lineage>
        <taxon>Bacteria</taxon>
        <taxon>Bacillati</taxon>
        <taxon>Actinomycetota</taxon>
        <taxon>Actinomycetes</taxon>
        <taxon>Mycobacteriales</taxon>
        <taxon>Gordoniaceae</taxon>
        <taxon>Gordonia</taxon>
    </lineage>
</organism>
<dbReference type="Proteomes" id="UP000551501">
    <property type="component" value="Unassembled WGS sequence"/>
</dbReference>
<evidence type="ECO:0000313" key="2">
    <source>
        <dbReference type="Proteomes" id="UP000551501"/>
    </source>
</evidence>
<reference evidence="1 2" key="1">
    <citation type="submission" date="2020-08" db="EMBL/GenBank/DDBJ databases">
        <title>Sequencing the genomes of 1000 actinobacteria strains.</title>
        <authorList>
            <person name="Klenk H.-P."/>
        </authorList>
    </citation>
    <scope>NUCLEOTIDE SEQUENCE [LARGE SCALE GENOMIC DNA]</scope>
    <source>
        <strain evidence="1 2">DSM 45298</strain>
    </source>
</reference>
<dbReference type="AlphaFoldDB" id="A0A840F395"/>
<protein>
    <submittedName>
        <fullName evidence="1">Uncharacterized protein</fullName>
    </submittedName>
</protein>
<gene>
    <name evidence="1" type="ORF">BKA16_000599</name>
</gene>